<keyword evidence="2" id="KW-0328">Glycosyltransferase</keyword>
<evidence type="ECO:0000256" key="5">
    <source>
        <dbReference type="SAM" id="SignalP"/>
    </source>
</evidence>
<keyword evidence="3" id="KW-0808">Transferase</keyword>
<accession>A0AAV1HXA8</accession>
<feature type="chain" id="PRO_5043819030" description="Hexosyltransferase" evidence="5">
    <location>
        <begin position="29"/>
        <end position="309"/>
    </location>
</feature>
<keyword evidence="7" id="KW-1185">Reference proteome</keyword>
<dbReference type="Gene3D" id="3.90.550.10">
    <property type="entry name" value="Spore Coat Polysaccharide Biosynthesis Protein SpsA, Chain A"/>
    <property type="match status" value="1"/>
</dbReference>
<dbReference type="AlphaFoldDB" id="A0AAV1HXA8"/>
<name>A0AAV1HXA8_9CHLO</name>
<protein>
    <recommendedName>
        <fullName evidence="8">Hexosyltransferase</fullName>
    </recommendedName>
</protein>
<dbReference type="PANTHER" id="PTHR46012">
    <property type="entry name" value="IP22168P"/>
    <property type="match status" value="1"/>
</dbReference>
<feature type="signal peptide" evidence="5">
    <location>
        <begin position="1"/>
        <end position="28"/>
    </location>
</feature>
<evidence type="ECO:0000256" key="4">
    <source>
        <dbReference type="ARBA" id="ARBA00022968"/>
    </source>
</evidence>
<dbReference type="GO" id="GO:0016020">
    <property type="term" value="C:membrane"/>
    <property type="evidence" value="ECO:0007669"/>
    <property type="project" value="UniProtKB-SubCell"/>
</dbReference>
<evidence type="ECO:0000256" key="3">
    <source>
        <dbReference type="ARBA" id="ARBA00022679"/>
    </source>
</evidence>
<sequence>MQDASLQAYSAFRIVLALLVCTSREAIASVVSLDRDVTDVYDIVYSACGTARNDEFLLSLKSLQLMALSSPESEHSLYRIHIITDGGFKKDDLQILEKTSSFLFVLHSPSSMAAPLFAPCSTQRLYLHEHPDFDGIDDVVYLDVDTLWIDSMANVKQEFSKMREKQALFGMSVETTFLNGNGSWYKGGYSRSLPYYGEFGLNAGVLLLSLERVRATSFSKDRDEIISFYYPKRALPLGDQDVLNAHAHHHEEHIHVMSCNFNFRSDTACYDGFPVILHGNRQLREVANSSYSSLYKMFSRVQLRPAAQS</sequence>
<reference evidence="6 7" key="1">
    <citation type="submission" date="2023-10" db="EMBL/GenBank/DDBJ databases">
        <authorList>
            <person name="Maclean D."/>
            <person name="Macfadyen A."/>
        </authorList>
    </citation>
    <scope>NUCLEOTIDE SEQUENCE [LARGE SCALE GENOMIC DNA]</scope>
</reference>
<gene>
    <name evidence="6" type="ORF">CVIRNUC_003009</name>
</gene>
<dbReference type="EMBL" id="CAUYUE010000004">
    <property type="protein sequence ID" value="CAK0762957.1"/>
    <property type="molecule type" value="Genomic_DNA"/>
</dbReference>
<dbReference type="Proteomes" id="UP001314263">
    <property type="component" value="Unassembled WGS sequence"/>
</dbReference>
<comment type="caution">
    <text evidence="6">The sequence shown here is derived from an EMBL/GenBank/DDBJ whole genome shotgun (WGS) entry which is preliminary data.</text>
</comment>
<proteinExistence type="predicted"/>
<evidence type="ECO:0000313" key="6">
    <source>
        <dbReference type="EMBL" id="CAK0762957.1"/>
    </source>
</evidence>
<organism evidence="6 7">
    <name type="scientific">Coccomyxa viridis</name>
    <dbReference type="NCBI Taxonomy" id="1274662"/>
    <lineage>
        <taxon>Eukaryota</taxon>
        <taxon>Viridiplantae</taxon>
        <taxon>Chlorophyta</taxon>
        <taxon>core chlorophytes</taxon>
        <taxon>Trebouxiophyceae</taxon>
        <taxon>Trebouxiophyceae incertae sedis</taxon>
        <taxon>Coccomyxaceae</taxon>
        <taxon>Coccomyxa</taxon>
    </lineage>
</organism>
<evidence type="ECO:0000256" key="2">
    <source>
        <dbReference type="ARBA" id="ARBA00022676"/>
    </source>
</evidence>
<keyword evidence="4" id="KW-0812">Transmembrane</keyword>
<dbReference type="GO" id="GO:0016266">
    <property type="term" value="P:protein O-linked glycosylation via N-acetyl-galactosamine"/>
    <property type="evidence" value="ECO:0007669"/>
    <property type="project" value="TreeGrafter"/>
</dbReference>
<evidence type="ECO:0008006" key="8">
    <source>
        <dbReference type="Google" id="ProtNLM"/>
    </source>
</evidence>
<comment type="subcellular location">
    <subcellularLocation>
        <location evidence="1">Membrane</location>
        <topology evidence="1">Single-pass type II membrane protein</topology>
    </subcellularLocation>
</comment>
<evidence type="ECO:0000313" key="7">
    <source>
        <dbReference type="Proteomes" id="UP001314263"/>
    </source>
</evidence>
<dbReference type="PANTHER" id="PTHR46012:SF2">
    <property type="entry name" value="IP22168P"/>
    <property type="match status" value="1"/>
</dbReference>
<keyword evidence="4" id="KW-0735">Signal-anchor</keyword>
<dbReference type="GO" id="GO:0035252">
    <property type="term" value="F:UDP-xylosyltransferase activity"/>
    <property type="evidence" value="ECO:0007669"/>
    <property type="project" value="TreeGrafter"/>
</dbReference>
<dbReference type="InterPro" id="IPR051993">
    <property type="entry name" value="Glycosyltransferase_8"/>
</dbReference>
<dbReference type="SUPFAM" id="SSF53448">
    <property type="entry name" value="Nucleotide-diphospho-sugar transferases"/>
    <property type="match status" value="1"/>
</dbReference>
<dbReference type="InterPro" id="IPR029044">
    <property type="entry name" value="Nucleotide-diphossugar_trans"/>
</dbReference>
<keyword evidence="5" id="KW-0732">Signal</keyword>
<evidence type="ECO:0000256" key="1">
    <source>
        <dbReference type="ARBA" id="ARBA00004606"/>
    </source>
</evidence>